<keyword evidence="5" id="KW-1185">Reference proteome</keyword>
<proteinExistence type="inferred from homology"/>
<dbReference type="PANTHER" id="PTHR11852:SF0">
    <property type="entry name" value="PLATELET-ACTIVATING FACTOR ACETYLHYDROLASE IB SUBUNIT BETA HOMOLOG"/>
    <property type="match status" value="1"/>
</dbReference>
<dbReference type="SUPFAM" id="SSF52266">
    <property type="entry name" value="SGNH hydrolase"/>
    <property type="match status" value="1"/>
</dbReference>
<sequence>MMRLLIRRACVPLMACAGVVLGAAASAPDLASASVDRLSTPWWKARFEAKQAEIDKGHYDIVWLGDSITQNFEKQGGHAWDDYVPVWNRFYGGRHALNLGFKGDSTCHVLWRLDHGELAFRTPPRLIILLIGANNFGHIHTDAAHTYGGIAHIVDRIHARLPETRILVLGVLPSIRSPWVDENTRTLNAHLSHTLASGRPWVTYQDVGAALMRDGKPDPARFLDPHLVPPDPPLHPAAPSQAEIARMIEPTVNRLLADSAH</sequence>
<feature type="chain" id="PRO_5032649530" evidence="2">
    <location>
        <begin position="18"/>
        <end position="261"/>
    </location>
</feature>
<evidence type="ECO:0000259" key="3">
    <source>
        <dbReference type="Pfam" id="PF13472"/>
    </source>
</evidence>
<dbReference type="EMBL" id="JABXXR010000017">
    <property type="protein sequence ID" value="NVN39783.1"/>
    <property type="molecule type" value="Genomic_DNA"/>
</dbReference>
<dbReference type="Pfam" id="PF13472">
    <property type="entry name" value="Lipase_GDSL_2"/>
    <property type="match status" value="1"/>
</dbReference>
<evidence type="ECO:0000313" key="4">
    <source>
        <dbReference type="EMBL" id="NVN39783.1"/>
    </source>
</evidence>
<keyword evidence="4" id="KW-0378">Hydrolase</keyword>
<gene>
    <name evidence="4" type="ORF">HUK82_04280</name>
</gene>
<dbReference type="PANTHER" id="PTHR11852">
    <property type="entry name" value="PLATELET-ACTIVATING FACTOR ACETYLHYDROLASE"/>
    <property type="match status" value="1"/>
</dbReference>
<feature type="signal peptide" evidence="2">
    <location>
        <begin position="1"/>
        <end position="17"/>
    </location>
</feature>
<dbReference type="InterPro" id="IPR036514">
    <property type="entry name" value="SGNH_hydro_sf"/>
</dbReference>
<dbReference type="AlphaFoldDB" id="A0A850PA01"/>
<comment type="caution">
    <text evidence="4">The sequence shown here is derived from an EMBL/GenBank/DDBJ whole genome shotgun (WGS) entry which is preliminary data.</text>
</comment>
<keyword evidence="2" id="KW-0732">Signal</keyword>
<name>A0A850PA01_9PROT</name>
<comment type="similarity">
    <text evidence="1">Belongs to the 'GDSL' lipolytic enzyme family. Platelet-activating factor acetylhydrolase IB beta/gamma subunits subfamily.</text>
</comment>
<accession>A0A850PA01</accession>
<evidence type="ECO:0000256" key="2">
    <source>
        <dbReference type="SAM" id="SignalP"/>
    </source>
</evidence>
<dbReference type="Proteomes" id="UP000585665">
    <property type="component" value="Unassembled WGS sequence"/>
</dbReference>
<dbReference type="InterPro" id="IPR013830">
    <property type="entry name" value="SGNH_hydro"/>
</dbReference>
<dbReference type="Gene3D" id="3.40.50.1110">
    <property type="entry name" value="SGNH hydrolase"/>
    <property type="match status" value="1"/>
</dbReference>
<evidence type="ECO:0000313" key="5">
    <source>
        <dbReference type="Proteomes" id="UP000585665"/>
    </source>
</evidence>
<evidence type="ECO:0000256" key="1">
    <source>
        <dbReference type="ARBA" id="ARBA00038184"/>
    </source>
</evidence>
<dbReference type="GO" id="GO:0016788">
    <property type="term" value="F:hydrolase activity, acting on ester bonds"/>
    <property type="evidence" value="ECO:0007669"/>
    <property type="project" value="UniProtKB-ARBA"/>
</dbReference>
<protein>
    <submittedName>
        <fullName evidence="4">Acetylhydrolase</fullName>
    </submittedName>
</protein>
<organism evidence="4 5">
    <name type="scientific">Ameyamaea chiangmaiensis</name>
    <dbReference type="NCBI Taxonomy" id="442969"/>
    <lineage>
        <taxon>Bacteria</taxon>
        <taxon>Pseudomonadati</taxon>
        <taxon>Pseudomonadota</taxon>
        <taxon>Alphaproteobacteria</taxon>
        <taxon>Acetobacterales</taxon>
        <taxon>Acetobacteraceae</taxon>
        <taxon>Ameyamaea</taxon>
    </lineage>
</organism>
<dbReference type="RefSeq" id="WP_176612767.1">
    <property type="nucleotide sequence ID" value="NZ_JABXXR010000017.1"/>
</dbReference>
<feature type="domain" description="SGNH hydrolase-type esterase" evidence="3">
    <location>
        <begin position="64"/>
        <end position="237"/>
    </location>
</feature>
<reference evidence="4 5" key="1">
    <citation type="submission" date="2020-06" db="EMBL/GenBank/DDBJ databases">
        <title>Description of novel acetic acid bacteria.</title>
        <authorList>
            <person name="Sombolestani A."/>
        </authorList>
    </citation>
    <scope>NUCLEOTIDE SEQUENCE [LARGE SCALE GENOMIC DNA]</scope>
    <source>
        <strain evidence="4 5">LMG 27010</strain>
    </source>
</reference>